<keyword evidence="1" id="KW-0732">Signal</keyword>
<organism evidence="2 3">
    <name type="scientific">Aspergillus keveii</name>
    <dbReference type="NCBI Taxonomy" id="714993"/>
    <lineage>
        <taxon>Eukaryota</taxon>
        <taxon>Fungi</taxon>
        <taxon>Dikarya</taxon>
        <taxon>Ascomycota</taxon>
        <taxon>Pezizomycotina</taxon>
        <taxon>Eurotiomycetes</taxon>
        <taxon>Eurotiomycetidae</taxon>
        <taxon>Eurotiales</taxon>
        <taxon>Aspergillaceae</taxon>
        <taxon>Aspergillus</taxon>
        <taxon>Aspergillus subgen. Nidulantes</taxon>
    </lineage>
</organism>
<name>A0ABR4FUL5_9EURO</name>
<reference evidence="2 3" key="1">
    <citation type="submission" date="2024-07" db="EMBL/GenBank/DDBJ databases">
        <title>Section-level genome sequencing and comparative genomics of Aspergillus sections Usti and Cavernicolus.</title>
        <authorList>
            <consortium name="Lawrence Berkeley National Laboratory"/>
            <person name="Nybo J.L."/>
            <person name="Vesth T.C."/>
            <person name="Theobald S."/>
            <person name="Frisvad J.C."/>
            <person name="Larsen T.O."/>
            <person name="Kjaerboelling I."/>
            <person name="Rothschild-Mancinelli K."/>
            <person name="Lyhne E.K."/>
            <person name="Kogle M.E."/>
            <person name="Barry K."/>
            <person name="Clum A."/>
            <person name="Na H."/>
            <person name="Ledsgaard L."/>
            <person name="Lin J."/>
            <person name="Lipzen A."/>
            <person name="Kuo A."/>
            <person name="Riley R."/>
            <person name="Mondo S."/>
            <person name="Labutti K."/>
            <person name="Haridas S."/>
            <person name="Pangalinan J."/>
            <person name="Salamov A.A."/>
            <person name="Simmons B.A."/>
            <person name="Magnuson J.K."/>
            <person name="Chen J."/>
            <person name="Drula E."/>
            <person name="Henrissat B."/>
            <person name="Wiebenga A."/>
            <person name="Lubbers R.J."/>
            <person name="Gomes A.C."/>
            <person name="Makela M.R."/>
            <person name="Stajich J."/>
            <person name="Grigoriev I.V."/>
            <person name="Mortensen U.H."/>
            <person name="De Vries R.P."/>
            <person name="Baker S.E."/>
            <person name="Andersen M.R."/>
        </authorList>
    </citation>
    <scope>NUCLEOTIDE SEQUENCE [LARGE SCALE GENOMIC DNA]</scope>
    <source>
        <strain evidence="2 3">CBS 209.92</strain>
    </source>
</reference>
<sequence>MRLRTALAALLLNAGTSRAAEDVTWDDSWEKNLRPDNITGLYYWFYPWIGSSYNGTMNFRMEVADWSDPEDYDYEDNVPCPKFADSTIELS</sequence>
<feature type="signal peptide" evidence="1">
    <location>
        <begin position="1"/>
        <end position="19"/>
    </location>
</feature>
<keyword evidence="3" id="KW-1185">Reference proteome</keyword>
<evidence type="ECO:0000313" key="3">
    <source>
        <dbReference type="Proteomes" id="UP001610563"/>
    </source>
</evidence>
<feature type="chain" id="PRO_5045674137" evidence="1">
    <location>
        <begin position="20"/>
        <end position="91"/>
    </location>
</feature>
<comment type="caution">
    <text evidence="2">The sequence shown here is derived from an EMBL/GenBank/DDBJ whole genome shotgun (WGS) entry which is preliminary data.</text>
</comment>
<accession>A0ABR4FUL5</accession>
<proteinExistence type="predicted"/>
<evidence type="ECO:0000256" key="1">
    <source>
        <dbReference type="SAM" id="SignalP"/>
    </source>
</evidence>
<protein>
    <submittedName>
        <fullName evidence="2">Uncharacterized protein</fullName>
    </submittedName>
</protein>
<evidence type="ECO:0000313" key="2">
    <source>
        <dbReference type="EMBL" id="KAL2786954.1"/>
    </source>
</evidence>
<dbReference type="EMBL" id="JBFTWV010000106">
    <property type="protein sequence ID" value="KAL2786954.1"/>
    <property type="molecule type" value="Genomic_DNA"/>
</dbReference>
<gene>
    <name evidence="2" type="ORF">BJX66DRAFT_341642</name>
</gene>
<dbReference type="Proteomes" id="UP001610563">
    <property type="component" value="Unassembled WGS sequence"/>
</dbReference>